<evidence type="ECO:0000259" key="10">
    <source>
        <dbReference type="Pfam" id="PF05649"/>
    </source>
</evidence>
<evidence type="ECO:0000256" key="7">
    <source>
        <dbReference type="ARBA" id="ARBA00023049"/>
    </source>
</evidence>
<comment type="cofactor">
    <cofactor evidence="1">
        <name>Zn(2+)</name>
        <dbReference type="ChEBI" id="CHEBI:29105"/>
    </cofactor>
</comment>
<dbReference type="CDD" id="cd08662">
    <property type="entry name" value="M13"/>
    <property type="match status" value="1"/>
</dbReference>
<dbReference type="GO" id="GO:0005886">
    <property type="term" value="C:plasma membrane"/>
    <property type="evidence" value="ECO:0007669"/>
    <property type="project" value="TreeGrafter"/>
</dbReference>
<dbReference type="PANTHER" id="PTHR11733:SF167">
    <property type="entry name" value="FI17812P1-RELATED"/>
    <property type="match status" value="1"/>
</dbReference>
<dbReference type="GO" id="GO:0004222">
    <property type="term" value="F:metalloendopeptidase activity"/>
    <property type="evidence" value="ECO:0007669"/>
    <property type="project" value="InterPro"/>
</dbReference>
<dbReference type="SUPFAM" id="SSF55486">
    <property type="entry name" value="Metalloproteases ('zincins'), catalytic domain"/>
    <property type="match status" value="1"/>
</dbReference>
<keyword evidence="7" id="KW-0482">Metalloprotease</keyword>
<evidence type="ECO:0000256" key="5">
    <source>
        <dbReference type="ARBA" id="ARBA00022801"/>
    </source>
</evidence>
<dbReference type="Pfam" id="PF05649">
    <property type="entry name" value="Peptidase_M13_N"/>
    <property type="match status" value="1"/>
</dbReference>
<dbReference type="PRINTS" id="PR00786">
    <property type="entry name" value="NEPRILYSIN"/>
</dbReference>
<dbReference type="InterPro" id="IPR000718">
    <property type="entry name" value="Peptidase_M13"/>
</dbReference>
<evidence type="ECO:0000256" key="8">
    <source>
        <dbReference type="SAM" id="MobiDB-lite"/>
    </source>
</evidence>
<dbReference type="Proteomes" id="UP000589552">
    <property type="component" value="Unassembled WGS sequence"/>
</dbReference>
<organism evidence="11 12">
    <name type="scientific">Corynebacterium xerosis</name>
    <dbReference type="NCBI Taxonomy" id="1725"/>
    <lineage>
        <taxon>Bacteria</taxon>
        <taxon>Bacillati</taxon>
        <taxon>Actinomycetota</taxon>
        <taxon>Actinomycetes</taxon>
        <taxon>Mycobacteriales</taxon>
        <taxon>Corynebacteriaceae</taxon>
        <taxon>Corynebacterium</taxon>
    </lineage>
</organism>
<evidence type="ECO:0000313" key="12">
    <source>
        <dbReference type="Proteomes" id="UP000589552"/>
    </source>
</evidence>
<evidence type="ECO:0000256" key="1">
    <source>
        <dbReference type="ARBA" id="ARBA00001947"/>
    </source>
</evidence>
<evidence type="ECO:0000313" key="11">
    <source>
        <dbReference type="EMBL" id="NMF08896.1"/>
    </source>
</evidence>
<accession>A0A7X9XT82</accession>
<dbReference type="EMBL" id="JABAGA010000002">
    <property type="protein sequence ID" value="NMF08896.1"/>
    <property type="molecule type" value="Genomic_DNA"/>
</dbReference>
<evidence type="ECO:0000256" key="6">
    <source>
        <dbReference type="ARBA" id="ARBA00022833"/>
    </source>
</evidence>
<sequence>MTDENANATSPTTAPSPADDLYRHVNGEWIDSHVIPADRAVDGAFHKLREESEEAVRAIVEDAPADSRIGKLYGAFMNEAAIEDAGIDALAPDIAELDVNDRDDLAEALGRLDRTGVNGPAAFWVEKDSTSDVAMLYLVQSGLGLPDEAYYREESHAETLAAYREHVESMLQLLEDSTVSAGNFEGFDGLDSFPLHDLADAARRIVDFETALASGHWDVVASRDAVRTYNLTDMTALPAGYPWARWFAQMGVGAEVGAGAGAESDASAGVERIVVMQPSYLEHLAALWRDTDLEDLRLWALWRVLRARAPYLGAAFVEQNFEFYGKTLSGAEELRARWKRGVGLVEGALGQEVGKEYVARHFPPTHKERMLELVDYLIEAYRERITDLDWMTPDTRERALEKLGQFKAKIGYPDKWRSYEGLELTGTLLDDVRAASAFGHDYEVAKLGKPADRDEWFATPQTVNAFYNPVVNDITFPAAILQPPFFDPEADAAENFGAIGAVIGHEIGHGFDDQGSQYDGHGNLNQWWTDADRAAFEGLTDKLVEQFDGLVPTGLRERGETGVGVNGKFTLGENIGDLGGLGIAVVAYRRWLADQGRDTSVEKDPEAYRGLFLSWALVWRTAIRPEMSRQYLAIDPHSPAEFRCNVIVTDIDEFHAAFDVKPGDGMWRDPAERVTIW</sequence>
<dbReference type="RefSeq" id="WP_168937540.1">
    <property type="nucleotide sequence ID" value="NZ_JABAGA010000002.1"/>
</dbReference>
<keyword evidence="6" id="KW-0862">Zinc</keyword>
<reference evidence="11 12" key="1">
    <citation type="submission" date="2020-04" db="EMBL/GenBank/DDBJ databases">
        <authorList>
            <person name="Hitch T.C.A."/>
            <person name="Wylensek D."/>
            <person name="Clavel T."/>
        </authorList>
    </citation>
    <scope>NUCLEOTIDE SEQUENCE [LARGE SCALE GENOMIC DNA]</scope>
    <source>
        <strain evidence="11 12">BL-383-APC-2I</strain>
    </source>
</reference>
<dbReference type="InterPro" id="IPR018497">
    <property type="entry name" value="Peptidase_M13_C"/>
</dbReference>
<dbReference type="InterPro" id="IPR042089">
    <property type="entry name" value="Peptidase_M13_dom_2"/>
</dbReference>
<comment type="similarity">
    <text evidence="2">Belongs to the peptidase M13 family.</text>
</comment>
<feature type="domain" description="Peptidase M13 N-terminal" evidence="10">
    <location>
        <begin position="17"/>
        <end position="413"/>
    </location>
</feature>
<dbReference type="GO" id="GO:0046872">
    <property type="term" value="F:metal ion binding"/>
    <property type="evidence" value="ECO:0007669"/>
    <property type="project" value="UniProtKB-KW"/>
</dbReference>
<protein>
    <submittedName>
        <fullName evidence="11">Peptidase M13</fullName>
    </submittedName>
</protein>
<dbReference type="InterPro" id="IPR008753">
    <property type="entry name" value="Peptidase_M13_N"/>
</dbReference>
<keyword evidence="5" id="KW-0378">Hydrolase</keyword>
<keyword evidence="4" id="KW-0479">Metal-binding</keyword>
<evidence type="ECO:0000256" key="2">
    <source>
        <dbReference type="ARBA" id="ARBA00007357"/>
    </source>
</evidence>
<feature type="domain" description="Peptidase M13 C-terminal" evidence="9">
    <location>
        <begin position="464"/>
        <end position="674"/>
    </location>
</feature>
<evidence type="ECO:0000256" key="4">
    <source>
        <dbReference type="ARBA" id="ARBA00022723"/>
    </source>
</evidence>
<feature type="region of interest" description="Disordered" evidence="8">
    <location>
        <begin position="1"/>
        <end position="20"/>
    </location>
</feature>
<dbReference type="AlphaFoldDB" id="A0A7X9XT82"/>
<comment type="caution">
    <text evidence="11">The sequence shown here is derived from an EMBL/GenBank/DDBJ whole genome shotgun (WGS) entry which is preliminary data.</text>
</comment>
<keyword evidence="3" id="KW-0645">Protease</keyword>
<name>A0A7X9XT82_9CORY</name>
<evidence type="ECO:0000259" key="9">
    <source>
        <dbReference type="Pfam" id="PF01431"/>
    </source>
</evidence>
<feature type="compositionally biased region" description="Polar residues" evidence="8">
    <location>
        <begin position="1"/>
        <end position="15"/>
    </location>
</feature>
<proteinExistence type="inferred from homology"/>
<dbReference type="Gene3D" id="1.10.1380.10">
    <property type="entry name" value="Neutral endopeptidase , domain2"/>
    <property type="match status" value="1"/>
</dbReference>
<dbReference type="Gene3D" id="3.40.390.10">
    <property type="entry name" value="Collagenase (Catalytic Domain)"/>
    <property type="match status" value="1"/>
</dbReference>
<dbReference type="PANTHER" id="PTHR11733">
    <property type="entry name" value="ZINC METALLOPROTEASE FAMILY M13 NEPRILYSIN-RELATED"/>
    <property type="match status" value="1"/>
</dbReference>
<gene>
    <name evidence="11" type="ORF">HF852_04615</name>
</gene>
<dbReference type="GO" id="GO:0016485">
    <property type="term" value="P:protein processing"/>
    <property type="evidence" value="ECO:0007669"/>
    <property type="project" value="TreeGrafter"/>
</dbReference>
<dbReference type="InterPro" id="IPR024079">
    <property type="entry name" value="MetalloPept_cat_dom_sf"/>
</dbReference>
<evidence type="ECO:0000256" key="3">
    <source>
        <dbReference type="ARBA" id="ARBA00022670"/>
    </source>
</evidence>
<dbReference type="Pfam" id="PF01431">
    <property type="entry name" value="Peptidase_M13"/>
    <property type="match status" value="1"/>
</dbReference>
<dbReference type="PROSITE" id="PS51885">
    <property type="entry name" value="NEPRILYSIN"/>
    <property type="match status" value="1"/>
</dbReference>